<evidence type="ECO:0000259" key="12">
    <source>
        <dbReference type="PROSITE" id="PS50287"/>
    </source>
</evidence>
<dbReference type="AlphaFoldDB" id="A0A7K8PPW5"/>
<dbReference type="InterPro" id="IPR036772">
    <property type="entry name" value="SRCR-like_dom_sf"/>
</dbReference>
<dbReference type="Proteomes" id="UP000525205">
    <property type="component" value="Unassembled WGS sequence"/>
</dbReference>
<comment type="caution">
    <text evidence="9">Lacks conserved residue(s) required for the propagation of feature annotation.</text>
</comment>
<sequence>MKINDRQGEDGNLSDMNTFSISDKTGFASAATTTFQISEPRSQKKPSTCCVWAALSVYLLLLTIGQGLLAYKVFKMQREILEFQERNTSYTEETPESSFASKLLLEKNSIDQHMGREENWRRSLEEEITVIKSSNANLMMMMNNITLLAGPPGRKGEPGPPGMLHQKSGVVLAGSHGLQGAKGSKGDPGPAGASGDPGIKGQKGEMGLAGLQGQKGEMGKKGDPGLRGPMGPQGQQGVPGLPGFNGNTGEPGRPGQKGEAGITGQPGAKGIPGLDGRPGQKGEKGDHGPKGSPGTTLLKPITHRPSTLASLCNDFLAFHPGIQGQKGSKGDYGSQGPKGEPGVKGAKGDQGLFGSPGMKGSKGEKGEGNFNHVIRIAGGGRRGRVEIFHQGSWGTICDDGWSTLDATVVCRMLGYSRAISAFTAAGGTGKIWLDDVKCTGREYSIFDCTKPDWGVHNCSHNEDAGLECS</sequence>
<dbReference type="InterPro" id="IPR008160">
    <property type="entry name" value="Collagen"/>
</dbReference>
<comment type="caution">
    <text evidence="13">The sequence shown here is derived from an EMBL/GenBank/DDBJ whole genome shotgun (WGS) entry which is preliminary data.</text>
</comment>
<dbReference type="PANTHER" id="PTHR48071:SF28">
    <property type="entry name" value="SRCR DOMAIN-CONTAINING PROTEIN"/>
    <property type="match status" value="1"/>
</dbReference>
<evidence type="ECO:0000256" key="2">
    <source>
        <dbReference type="ARBA" id="ARBA00022692"/>
    </source>
</evidence>
<feature type="domain" description="SRCR" evidence="12">
    <location>
        <begin position="374"/>
        <end position="469"/>
    </location>
</feature>
<keyword evidence="14" id="KW-1185">Reference proteome</keyword>
<evidence type="ECO:0000256" key="4">
    <source>
        <dbReference type="ARBA" id="ARBA00022989"/>
    </source>
</evidence>
<accession>A0A7K8PPW5</accession>
<evidence type="ECO:0000256" key="7">
    <source>
        <dbReference type="ARBA" id="ARBA00023170"/>
    </source>
</evidence>
<comment type="subcellular location">
    <subcellularLocation>
        <location evidence="1">Membrane</location>
        <topology evidence="1">Single-pass type II membrane protein</topology>
    </subcellularLocation>
</comment>
<evidence type="ECO:0000256" key="3">
    <source>
        <dbReference type="ARBA" id="ARBA00022968"/>
    </source>
</evidence>
<evidence type="ECO:0000313" key="14">
    <source>
        <dbReference type="Proteomes" id="UP000525205"/>
    </source>
</evidence>
<keyword evidence="3" id="KW-0735">Signal-anchor</keyword>
<keyword evidence="4 11" id="KW-1133">Transmembrane helix</keyword>
<organism evidence="13 14">
    <name type="scientific">Cochlearius cochlearius</name>
    <name type="common">Boat-billed heron</name>
    <dbReference type="NCBI Taxonomy" id="110676"/>
    <lineage>
        <taxon>Eukaryota</taxon>
        <taxon>Metazoa</taxon>
        <taxon>Chordata</taxon>
        <taxon>Craniata</taxon>
        <taxon>Vertebrata</taxon>
        <taxon>Euteleostomi</taxon>
        <taxon>Archelosauria</taxon>
        <taxon>Archosauria</taxon>
        <taxon>Dinosauria</taxon>
        <taxon>Saurischia</taxon>
        <taxon>Theropoda</taxon>
        <taxon>Coelurosauria</taxon>
        <taxon>Aves</taxon>
        <taxon>Neognathae</taxon>
        <taxon>Neoaves</taxon>
        <taxon>Aequornithes</taxon>
        <taxon>Pelecaniformes</taxon>
        <taxon>Ardeidae</taxon>
        <taxon>Cochlearius</taxon>
    </lineage>
</organism>
<evidence type="ECO:0000256" key="1">
    <source>
        <dbReference type="ARBA" id="ARBA00004606"/>
    </source>
</evidence>
<keyword evidence="7" id="KW-0675">Receptor</keyword>
<feature type="non-terminal residue" evidence="13">
    <location>
        <position position="1"/>
    </location>
</feature>
<dbReference type="GO" id="GO:0016020">
    <property type="term" value="C:membrane"/>
    <property type="evidence" value="ECO:0007669"/>
    <property type="project" value="UniProtKB-SubCell"/>
</dbReference>
<feature type="compositionally biased region" description="Basic and acidic residues" evidence="10">
    <location>
        <begin position="278"/>
        <end position="289"/>
    </location>
</feature>
<dbReference type="FunFam" id="3.10.250.10:FF:000011">
    <property type="entry name" value="Scavenger receptor class A member 5"/>
    <property type="match status" value="1"/>
</dbReference>
<dbReference type="SUPFAM" id="SSF56487">
    <property type="entry name" value="SRCR-like"/>
    <property type="match status" value="1"/>
</dbReference>
<evidence type="ECO:0000256" key="10">
    <source>
        <dbReference type="SAM" id="MobiDB-lite"/>
    </source>
</evidence>
<feature type="transmembrane region" description="Helical" evidence="11">
    <location>
        <begin position="49"/>
        <end position="71"/>
    </location>
</feature>
<dbReference type="PRINTS" id="PR00258">
    <property type="entry name" value="SPERACTRCPTR"/>
</dbReference>
<feature type="disulfide bond" evidence="9">
    <location>
        <begin position="438"/>
        <end position="448"/>
    </location>
</feature>
<dbReference type="InterPro" id="IPR001190">
    <property type="entry name" value="SRCR"/>
</dbReference>
<dbReference type="Gene3D" id="3.10.250.10">
    <property type="entry name" value="SRCR-like domain"/>
    <property type="match status" value="1"/>
</dbReference>
<evidence type="ECO:0000256" key="6">
    <source>
        <dbReference type="ARBA" id="ARBA00023157"/>
    </source>
</evidence>
<dbReference type="PROSITE" id="PS50287">
    <property type="entry name" value="SRCR_2"/>
    <property type="match status" value="1"/>
</dbReference>
<dbReference type="Pfam" id="PF00530">
    <property type="entry name" value="SRCR"/>
    <property type="match status" value="1"/>
</dbReference>
<name>A0A7K8PPW5_COCCO</name>
<feature type="compositionally biased region" description="Low complexity" evidence="10">
    <location>
        <begin position="226"/>
        <end position="242"/>
    </location>
</feature>
<evidence type="ECO:0000256" key="8">
    <source>
        <dbReference type="ARBA" id="ARBA00023180"/>
    </source>
</evidence>
<feature type="region of interest" description="Disordered" evidence="10">
    <location>
        <begin position="323"/>
        <end position="366"/>
    </location>
</feature>
<proteinExistence type="predicted"/>
<evidence type="ECO:0000256" key="11">
    <source>
        <dbReference type="SAM" id="Phobius"/>
    </source>
</evidence>
<keyword evidence="2 11" id="KW-0812">Transmembrane</keyword>
<evidence type="ECO:0000256" key="9">
    <source>
        <dbReference type="PROSITE-ProRule" id="PRU00196"/>
    </source>
</evidence>
<dbReference type="PANTHER" id="PTHR48071">
    <property type="entry name" value="SRCR DOMAIN-CONTAINING PROTEIN"/>
    <property type="match status" value="1"/>
</dbReference>
<evidence type="ECO:0000313" key="13">
    <source>
        <dbReference type="EMBL" id="NXE81425.1"/>
    </source>
</evidence>
<feature type="compositionally biased region" description="Low complexity" evidence="10">
    <location>
        <begin position="187"/>
        <end position="197"/>
    </location>
</feature>
<dbReference type="Pfam" id="PF01391">
    <property type="entry name" value="Collagen"/>
    <property type="match status" value="2"/>
</dbReference>
<dbReference type="SMART" id="SM00202">
    <property type="entry name" value="SR"/>
    <property type="match status" value="1"/>
</dbReference>
<feature type="non-terminal residue" evidence="13">
    <location>
        <position position="469"/>
    </location>
</feature>
<keyword evidence="5 11" id="KW-0472">Membrane</keyword>
<keyword evidence="6 9" id="KW-1015">Disulfide bond</keyword>
<keyword evidence="8" id="KW-0325">Glycoprotein</keyword>
<feature type="region of interest" description="Disordered" evidence="10">
    <location>
        <begin position="176"/>
        <end position="300"/>
    </location>
</feature>
<protein>
    <submittedName>
        <fullName evidence="13">MARCO protein</fullName>
    </submittedName>
</protein>
<evidence type="ECO:0000256" key="5">
    <source>
        <dbReference type="ARBA" id="ARBA00023136"/>
    </source>
</evidence>
<reference evidence="13 14" key="1">
    <citation type="submission" date="2019-09" db="EMBL/GenBank/DDBJ databases">
        <title>Bird 10,000 Genomes (B10K) Project - Family phase.</title>
        <authorList>
            <person name="Zhang G."/>
        </authorList>
    </citation>
    <scope>NUCLEOTIDE SEQUENCE [LARGE SCALE GENOMIC DNA]</scope>
    <source>
        <strain evidence="13">B10K-CU-031-03</strain>
        <tissue evidence="13">Muscle</tissue>
    </source>
</reference>
<gene>
    <name evidence="13" type="primary">Marco</name>
    <name evidence="13" type="ORF">COCCOC_R12476</name>
</gene>
<dbReference type="EMBL" id="VWPP01000470">
    <property type="protein sequence ID" value="NXE81425.1"/>
    <property type="molecule type" value="Genomic_DNA"/>
</dbReference>